<keyword evidence="6 11" id="KW-0560">Oxidoreductase</keyword>
<evidence type="ECO:0000256" key="4">
    <source>
        <dbReference type="ARBA" id="ARBA00022827"/>
    </source>
</evidence>
<proteinExistence type="inferred from homology"/>
<dbReference type="RefSeq" id="WP_198686063.1">
    <property type="nucleotide sequence ID" value="NZ_JAEIJD010000006.1"/>
</dbReference>
<dbReference type="SUPFAM" id="SSF47203">
    <property type="entry name" value="Acyl-CoA dehydrogenase C-terminal domain-like"/>
    <property type="match status" value="1"/>
</dbReference>
<evidence type="ECO:0000313" key="15">
    <source>
        <dbReference type="EMBL" id="MBI6630037.1"/>
    </source>
</evidence>
<evidence type="ECO:0000256" key="3">
    <source>
        <dbReference type="ARBA" id="ARBA00022630"/>
    </source>
</evidence>
<dbReference type="GO" id="GO:0004361">
    <property type="term" value="F:glutaryl-CoA dehydrogenase activity"/>
    <property type="evidence" value="ECO:0007669"/>
    <property type="project" value="UniProtKB-EC"/>
</dbReference>
<feature type="domain" description="Acyl-CoA oxidase/dehydrogenase middle" evidence="13">
    <location>
        <begin position="150"/>
        <end position="242"/>
    </location>
</feature>
<accession>A0A934HRC1</accession>
<evidence type="ECO:0000259" key="12">
    <source>
        <dbReference type="Pfam" id="PF00441"/>
    </source>
</evidence>
<dbReference type="GO" id="GO:0046949">
    <property type="term" value="P:fatty-acyl-CoA biosynthetic process"/>
    <property type="evidence" value="ECO:0007669"/>
    <property type="project" value="TreeGrafter"/>
</dbReference>
<dbReference type="Gene3D" id="1.20.140.10">
    <property type="entry name" value="Butyryl-CoA Dehydrogenase, subunit A, domain 3"/>
    <property type="match status" value="1"/>
</dbReference>
<reference evidence="15" key="1">
    <citation type="submission" date="2020-12" db="EMBL/GenBank/DDBJ databases">
        <title>Pontibaca salina gen. nov., sp. nov., isolated from marine sediment.</title>
        <authorList>
            <person name="Bo J."/>
            <person name="Wang S."/>
            <person name="Song X."/>
            <person name="Du Z."/>
        </authorList>
    </citation>
    <scope>NUCLEOTIDE SEQUENCE</scope>
    <source>
        <strain evidence="15">S1109L</strain>
    </source>
</reference>
<feature type="domain" description="Acyl-CoA dehydrogenase/oxidase N-terminal" evidence="14">
    <location>
        <begin position="34"/>
        <end position="146"/>
    </location>
</feature>
<dbReference type="PROSITE" id="PS00072">
    <property type="entry name" value="ACYL_COA_DH_1"/>
    <property type="match status" value="1"/>
</dbReference>
<evidence type="ECO:0000259" key="13">
    <source>
        <dbReference type="Pfam" id="PF02770"/>
    </source>
</evidence>
<comment type="pathway">
    <text evidence="8">Amino-acid metabolism; tryptophan metabolism.</text>
</comment>
<dbReference type="AlphaFoldDB" id="A0A934HRC1"/>
<dbReference type="InterPro" id="IPR013786">
    <property type="entry name" value="AcylCoA_DH/ox_N"/>
</dbReference>
<evidence type="ECO:0000256" key="1">
    <source>
        <dbReference type="ARBA" id="ARBA00001974"/>
    </source>
</evidence>
<feature type="domain" description="Acyl-CoA dehydrogenase/oxidase C-terminal" evidence="12">
    <location>
        <begin position="260"/>
        <end position="401"/>
    </location>
</feature>
<comment type="similarity">
    <text evidence="2 11">Belongs to the acyl-CoA dehydrogenase family.</text>
</comment>
<dbReference type="Gene3D" id="1.10.540.10">
    <property type="entry name" value="Acyl-CoA dehydrogenase/oxidase, N-terminal domain"/>
    <property type="match status" value="1"/>
</dbReference>
<dbReference type="GO" id="GO:0033539">
    <property type="term" value="P:fatty acid beta-oxidation using acyl-CoA dehydrogenase"/>
    <property type="evidence" value="ECO:0007669"/>
    <property type="project" value="TreeGrafter"/>
</dbReference>
<protein>
    <recommendedName>
        <fullName evidence="9">glutaryl-CoA dehydrogenase (ETF)</fullName>
        <ecNumber evidence="9">1.3.8.6</ecNumber>
    </recommendedName>
</protein>
<evidence type="ECO:0000256" key="9">
    <source>
        <dbReference type="ARBA" id="ARBA00039033"/>
    </source>
</evidence>
<dbReference type="InterPro" id="IPR037069">
    <property type="entry name" value="AcylCoA_DH/ox_N_sf"/>
</dbReference>
<dbReference type="GO" id="GO:0050660">
    <property type="term" value="F:flavin adenine dinucleotide binding"/>
    <property type="evidence" value="ECO:0007669"/>
    <property type="project" value="InterPro"/>
</dbReference>
<name>A0A934HRC1_9RHOB</name>
<comment type="catalytic activity">
    <reaction evidence="10">
        <text>glutaryl-CoA + oxidized [electron-transfer flavoprotein] + 2 H(+) = (2E)-butenoyl-CoA + reduced [electron-transfer flavoprotein] + CO2</text>
        <dbReference type="Rhea" id="RHEA:13389"/>
        <dbReference type="Rhea" id="RHEA-COMP:10685"/>
        <dbReference type="Rhea" id="RHEA-COMP:10686"/>
        <dbReference type="ChEBI" id="CHEBI:15378"/>
        <dbReference type="ChEBI" id="CHEBI:16526"/>
        <dbReference type="ChEBI" id="CHEBI:57332"/>
        <dbReference type="ChEBI" id="CHEBI:57378"/>
        <dbReference type="ChEBI" id="CHEBI:57692"/>
        <dbReference type="ChEBI" id="CHEBI:58307"/>
        <dbReference type="EC" id="1.3.8.6"/>
    </reaction>
</comment>
<sequence>MTNQSRAPQLSARNKPDLGQFHWDDPLLLDDQLTEAERMIRDSARAYAQEKLHSRVTAAFANEETDPAIFREMGEMGLLGMTIPEEYGGLGAGYVSYGLVAREVERVDSGYRSMMSVQSSLVMYPIHAYGTDEQRRKYLPKLASGEWIGCFGLTEADAGSDPAGMKTRAEKIDGGYRLTGSKMWITNSPIADVFVVWAKSDAHDGKIRGFVLDKGLKGLSAPKIANKLSLRASVTGEIVMHGVEIGDDALLPGTEGLKGPFGCLNRARYGIGWGVLGAAEFCWHAARQYGLDRHQFNRPLAQTQLFQKKLADMQTEIVLGQQAALRVGRLMDEARAAPEMISLIKRNNCGKALDIARLARDMHGGNGISLEFHVVRHLINLETVNTYEGTHDVHALILGRAQTGLQAFF</sequence>
<dbReference type="FunFam" id="1.10.540.10:FF:000003">
    <property type="entry name" value="glutaryl-CoA dehydrogenase, mitochondrial"/>
    <property type="match status" value="1"/>
</dbReference>
<dbReference type="InterPro" id="IPR036250">
    <property type="entry name" value="AcylCo_DH-like_C"/>
</dbReference>
<evidence type="ECO:0000256" key="5">
    <source>
        <dbReference type="ARBA" id="ARBA00022946"/>
    </source>
</evidence>
<evidence type="ECO:0000256" key="11">
    <source>
        <dbReference type="RuleBase" id="RU362125"/>
    </source>
</evidence>
<dbReference type="InterPro" id="IPR009100">
    <property type="entry name" value="AcylCoA_DH/oxidase_NM_dom_sf"/>
</dbReference>
<evidence type="ECO:0000259" key="14">
    <source>
        <dbReference type="Pfam" id="PF02771"/>
    </source>
</evidence>
<dbReference type="InterPro" id="IPR006091">
    <property type="entry name" value="Acyl-CoA_Oxase/DH_mid-dom"/>
</dbReference>
<dbReference type="FunFam" id="1.20.140.10:FF:000006">
    <property type="entry name" value="Glutaryl-CoA dehydrogenase, mitochondrial"/>
    <property type="match status" value="1"/>
</dbReference>
<dbReference type="Pfam" id="PF00441">
    <property type="entry name" value="Acyl-CoA_dh_1"/>
    <property type="match status" value="1"/>
</dbReference>
<dbReference type="Pfam" id="PF02770">
    <property type="entry name" value="Acyl-CoA_dh_M"/>
    <property type="match status" value="1"/>
</dbReference>
<dbReference type="InterPro" id="IPR009075">
    <property type="entry name" value="AcylCo_DH/oxidase_C"/>
</dbReference>
<dbReference type="EC" id="1.3.8.6" evidence="9"/>
<evidence type="ECO:0000256" key="7">
    <source>
        <dbReference type="ARBA" id="ARBA00037899"/>
    </source>
</evidence>
<dbReference type="Proteomes" id="UP000613255">
    <property type="component" value="Unassembled WGS sequence"/>
</dbReference>
<evidence type="ECO:0000256" key="2">
    <source>
        <dbReference type="ARBA" id="ARBA00009347"/>
    </source>
</evidence>
<keyword evidence="16" id="KW-1185">Reference proteome</keyword>
<gene>
    <name evidence="15" type="ORF">JAO82_09080</name>
</gene>
<dbReference type="PANTHER" id="PTHR42807:SF1">
    <property type="entry name" value="GLUTARYL-COA DEHYDROGENASE, MITOCHONDRIAL"/>
    <property type="match status" value="1"/>
</dbReference>
<comment type="cofactor">
    <cofactor evidence="1 11">
        <name>FAD</name>
        <dbReference type="ChEBI" id="CHEBI:57692"/>
    </cofactor>
</comment>
<dbReference type="PANTHER" id="PTHR42807">
    <property type="entry name" value="GLUTARYL-COA DEHYDROGENASE, MITOCHONDRIAL"/>
    <property type="match status" value="1"/>
</dbReference>
<dbReference type="Gene3D" id="2.40.110.10">
    <property type="entry name" value="Butyryl-CoA Dehydrogenase, subunit A, domain 2"/>
    <property type="match status" value="1"/>
</dbReference>
<organism evidence="15 16">
    <name type="scientific">Pontibaca salina</name>
    <dbReference type="NCBI Taxonomy" id="2795731"/>
    <lineage>
        <taxon>Bacteria</taxon>
        <taxon>Pseudomonadati</taxon>
        <taxon>Pseudomonadota</taxon>
        <taxon>Alphaproteobacteria</taxon>
        <taxon>Rhodobacterales</taxon>
        <taxon>Roseobacteraceae</taxon>
        <taxon>Pontibaca</taxon>
    </lineage>
</organism>
<dbReference type="CDD" id="cd01151">
    <property type="entry name" value="GCD"/>
    <property type="match status" value="1"/>
</dbReference>
<dbReference type="InterPro" id="IPR006089">
    <property type="entry name" value="Acyl-CoA_DH_CS"/>
</dbReference>
<keyword evidence="3 11" id="KW-0285">Flavoprotein</keyword>
<evidence type="ECO:0000256" key="6">
    <source>
        <dbReference type="ARBA" id="ARBA00023002"/>
    </source>
</evidence>
<dbReference type="EMBL" id="JAEIJD010000006">
    <property type="protein sequence ID" value="MBI6630037.1"/>
    <property type="molecule type" value="Genomic_DNA"/>
</dbReference>
<dbReference type="SUPFAM" id="SSF56645">
    <property type="entry name" value="Acyl-CoA dehydrogenase NM domain-like"/>
    <property type="match status" value="1"/>
</dbReference>
<keyword evidence="5" id="KW-0809">Transit peptide</keyword>
<dbReference type="GO" id="GO:0000062">
    <property type="term" value="F:fatty-acyl-CoA binding"/>
    <property type="evidence" value="ECO:0007669"/>
    <property type="project" value="TreeGrafter"/>
</dbReference>
<evidence type="ECO:0000256" key="8">
    <source>
        <dbReference type="ARBA" id="ARBA00037927"/>
    </source>
</evidence>
<comment type="pathway">
    <text evidence="7">Amino-acid metabolism; lysine degradation.</text>
</comment>
<dbReference type="PROSITE" id="PS00073">
    <property type="entry name" value="ACYL_COA_DH_2"/>
    <property type="match status" value="1"/>
</dbReference>
<evidence type="ECO:0000256" key="10">
    <source>
        <dbReference type="ARBA" id="ARBA00049493"/>
    </source>
</evidence>
<dbReference type="InterPro" id="IPR046373">
    <property type="entry name" value="Acyl-CoA_Oxase/DH_mid-dom_sf"/>
</dbReference>
<evidence type="ECO:0000313" key="16">
    <source>
        <dbReference type="Proteomes" id="UP000613255"/>
    </source>
</evidence>
<keyword evidence="4 11" id="KW-0274">FAD</keyword>
<dbReference type="InterPro" id="IPR052033">
    <property type="entry name" value="Glutaryl-CoA_DH_mitochondrial"/>
</dbReference>
<comment type="caution">
    <text evidence="15">The sequence shown here is derived from an EMBL/GenBank/DDBJ whole genome shotgun (WGS) entry which is preliminary data.</text>
</comment>
<dbReference type="Pfam" id="PF02771">
    <property type="entry name" value="Acyl-CoA_dh_N"/>
    <property type="match status" value="1"/>
</dbReference>